<accession>A0A9W9D8G0</accession>
<name>A0A9W9D8G0_9PLEO</name>
<evidence type="ECO:0000256" key="1">
    <source>
        <dbReference type="SAM" id="SignalP"/>
    </source>
</evidence>
<keyword evidence="3" id="KW-1185">Reference proteome</keyword>
<feature type="chain" id="PRO_5040939086" evidence="1">
    <location>
        <begin position="23"/>
        <end position="334"/>
    </location>
</feature>
<evidence type="ECO:0000313" key="2">
    <source>
        <dbReference type="EMBL" id="KAJ4407953.1"/>
    </source>
</evidence>
<dbReference type="AlphaFoldDB" id="A0A9W9D8G0"/>
<evidence type="ECO:0000313" key="3">
    <source>
        <dbReference type="Proteomes" id="UP001140510"/>
    </source>
</evidence>
<dbReference type="EMBL" id="JAPEVA010000018">
    <property type="protein sequence ID" value="KAJ4407953.1"/>
    <property type="molecule type" value="Genomic_DNA"/>
</dbReference>
<comment type="caution">
    <text evidence="2">The sequence shown here is derived from an EMBL/GenBank/DDBJ whole genome shotgun (WGS) entry which is preliminary data.</text>
</comment>
<dbReference type="Proteomes" id="UP001140510">
    <property type="component" value="Unassembled WGS sequence"/>
</dbReference>
<organism evidence="2 3">
    <name type="scientific">Didymella pomorum</name>
    <dbReference type="NCBI Taxonomy" id="749634"/>
    <lineage>
        <taxon>Eukaryota</taxon>
        <taxon>Fungi</taxon>
        <taxon>Dikarya</taxon>
        <taxon>Ascomycota</taxon>
        <taxon>Pezizomycotina</taxon>
        <taxon>Dothideomycetes</taxon>
        <taxon>Pleosporomycetidae</taxon>
        <taxon>Pleosporales</taxon>
        <taxon>Pleosporineae</taxon>
        <taxon>Didymellaceae</taxon>
        <taxon>Didymella</taxon>
    </lineage>
</organism>
<feature type="signal peptide" evidence="1">
    <location>
        <begin position="1"/>
        <end position="22"/>
    </location>
</feature>
<protein>
    <submittedName>
        <fullName evidence="2">Uncharacterized protein</fullName>
    </submittedName>
</protein>
<keyword evidence="1" id="KW-0732">Signal</keyword>
<gene>
    <name evidence="2" type="ORF">N0V91_003619</name>
</gene>
<dbReference type="OrthoDB" id="265717at2759"/>
<sequence length="334" mass="36397">MLVNMPTVSLLDVALLCHPIVALAPSLSTKSQARTSRRQYLALSFFALLALRYYTASNPPQPLVATPEMSLCQTHDLPNPIAHLYPGNATGTLNGTISVLPIPLSLARSLIPPQYTILTTAYLSLLPSFPADMYPALLQAVHDHEVQAFGYKIPDFTRTGIEFPFVDMFNDGTSFKWNPALLMTAGHEIALKGAGDYGIDVFPAQFEPSCDAYRAGSKNGETVFAAVSESGKASVETAFEASSASAEWAFPLEFFKNVTNQPIFADGKTCDNMVRLFNTSVTTSIETVSGTVRARIPPFTEEKVWEDVQGIRLDSAFIENNYLPCESFRGYGAS</sequence>
<proteinExistence type="predicted"/>
<reference evidence="2" key="1">
    <citation type="submission" date="2022-10" db="EMBL/GenBank/DDBJ databases">
        <title>Tapping the CABI collections for fungal endophytes: first genome assemblies for Collariella, Neodidymelliopsis, Ascochyta clinopodiicola, Didymella pomorum, Didymosphaeria variabile, Neocosmospora piperis and Neocucurbitaria cava.</title>
        <authorList>
            <person name="Hill R."/>
        </authorList>
    </citation>
    <scope>NUCLEOTIDE SEQUENCE</scope>
    <source>
        <strain evidence="2">IMI 355091</strain>
    </source>
</reference>